<keyword evidence="7" id="KW-0812">Transmembrane</keyword>
<evidence type="ECO:0000259" key="8">
    <source>
        <dbReference type="PROSITE" id="PS51384"/>
    </source>
</evidence>
<dbReference type="SUPFAM" id="SSF47473">
    <property type="entry name" value="EF-hand"/>
    <property type="match status" value="1"/>
</dbReference>
<dbReference type="PROSITE" id="PS51384">
    <property type="entry name" value="FAD_FR"/>
    <property type="match status" value="1"/>
</dbReference>
<feature type="compositionally biased region" description="Basic and acidic residues" evidence="6">
    <location>
        <begin position="194"/>
        <end position="204"/>
    </location>
</feature>
<dbReference type="Gene3D" id="1.10.238.10">
    <property type="entry name" value="EF-hand"/>
    <property type="match status" value="1"/>
</dbReference>
<sequence length="903" mass="102154">MAQTTLIQAFQAFTGQQQEMDDRTWVKCLKDAMLLDEDFTTVDADLIFARVKGRGARKIDFQTFRRALGEVAKKWESMTQEQVEDVICLASAPHYETTLDEKTLQEVAQEVFRDDRWEVALRNLGRRLRPEQAKRLLQDGAKTYGFWQLPDDALDGLVSQLLNREEMMSPGLQQWADSMEKNVTAVVPQSIKAPKSEATEKSQKTETSQVGEPVVQPMKTFATSRFSVDLVTLDAATSGETGVNVSRFIQEEQLPKARTVAMKPLSGLPDWKGHLVSPNYFRMINGSLHLVVLLCSAGYALDLVTSKYPLAIPLFSWPIFFARLGGMATAIWSALLFLSMCRSVLTVLSRCCPRRGASFWFTFLDCHKDLHIQAGKALVFYSAVHIGGHVIGTVPGVLQKNVSELNQLLSCAQEDPPYVADWDLSFFHWPHCPLSEEDKPMNFTEALFLTMPGFTGFLLVVVLAGLFLTSLQKFRTERFEVFSKIHSLGIFLWPPLLFLHGSQGWVGIGIPLVIVVCGLPILLYTLTRLARLLRYYLNARTVRILRAVVRPGQEEPVDGALVQLELSRPKCLWQWKRNAGMYAFICMPEYAPLQWHPMTITSGNEDETVNFLIAGIGDWTQELARRCLSGKLPRLALDGPFTAPTQSALEKRVLVAVGAGVGVTPFISLLSTLVAELVSESKQHRLVKAHFYWMTRDPMEFVFAWQILRKWLRQDILQSKIFVHLYTTARDPKQNLSAFLFKEAVKRQCLVDRRHFRSSLAQWLEQQEVQTPGPQFPWAWAEGGNEDLIWVKCPSFDSEGMASSFRTITDRGSADRLQPEVEGDPCDERMVPIWFGRPNFKRDISSIGKARPDMNVHVYVCGNDDLVRGLQSICDSCAQEALARSRTRKGPLQKYVVHYERFG</sequence>
<evidence type="ECO:0000313" key="10">
    <source>
        <dbReference type="Proteomes" id="UP001642484"/>
    </source>
</evidence>
<dbReference type="EMBL" id="CAXAMN010014792">
    <property type="protein sequence ID" value="CAK9044346.1"/>
    <property type="molecule type" value="Genomic_DNA"/>
</dbReference>
<evidence type="ECO:0000313" key="9">
    <source>
        <dbReference type="EMBL" id="CAK9044346.1"/>
    </source>
</evidence>
<dbReference type="SUPFAM" id="SSF52343">
    <property type="entry name" value="Ferredoxin reductase-like, C-terminal NADP-linked domain"/>
    <property type="match status" value="1"/>
</dbReference>
<reference evidence="9 10" key="1">
    <citation type="submission" date="2024-02" db="EMBL/GenBank/DDBJ databases">
        <authorList>
            <person name="Chen Y."/>
            <person name="Shah S."/>
            <person name="Dougan E. K."/>
            <person name="Thang M."/>
            <person name="Chan C."/>
        </authorList>
    </citation>
    <scope>NUCLEOTIDE SEQUENCE [LARGE SCALE GENOMIC DNA]</scope>
</reference>
<keyword evidence="4" id="KW-0521">NADP</keyword>
<evidence type="ECO:0000256" key="6">
    <source>
        <dbReference type="SAM" id="MobiDB-lite"/>
    </source>
</evidence>
<organism evidence="9 10">
    <name type="scientific">Durusdinium trenchii</name>
    <dbReference type="NCBI Taxonomy" id="1381693"/>
    <lineage>
        <taxon>Eukaryota</taxon>
        <taxon>Sar</taxon>
        <taxon>Alveolata</taxon>
        <taxon>Dinophyceae</taxon>
        <taxon>Suessiales</taxon>
        <taxon>Symbiodiniaceae</taxon>
        <taxon>Durusdinium</taxon>
    </lineage>
</organism>
<comment type="caution">
    <text evidence="9">The sequence shown here is derived from an EMBL/GenBank/DDBJ whole genome shotgun (WGS) entry which is preliminary data.</text>
</comment>
<keyword evidence="7" id="KW-0472">Membrane</keyword>
<evidence type="ECO:0000256" key="7">
    <source>
        <dbReference type="SAM" id="Phobius"/>
    </source>
</evidence>
<dbReference type="InterPro" id="IPR017927">
    <property type="entry name" value="FAD-bd_FR_type"/>
</dbReference>
<feature type="transmembrane region" description="Helical" evidence="7">
    <location>
        <begin position="505"/>
        <end position="526"/>
    </location>
</feature>
<evidence type="ECO:0000256" key="2">
    <source>
        <dbReference type="ARBA" id="ARBA00022630"/>
    </source>
</evidence>
<dbReference type="Gene3D" id="3.40.50.80">
    <property type="entry name" value="Nucleotide-binding domain of ferredoxin-NADP reductase (FNR) module"/>
    <property type="match status" value="1"/>
</dbReference>
<feature type="transmembrane region" description="Helical" evidence="7">
    <location>
        <begin position="378"/>
        <end position="398"/>
    </location>
</feature>
<keyword evidence="7" id="KW-1133">Transmembrane helix</keyword>
<feature type="transmembrane region" description="Helical" evidence="7">
    <location>
        <begin position="653"/>
        <end position="675"/>
    </location>
</feature>
<comment type="similarity">
    <text evidence="1">Belongs to the TPPP family.</text>
</comment>
<dbReference type="Proteomes" id="UP001642484">
    <property type="component" value="Unassembled WGS sequence"/>
</dbReference>
<keyword evidence="10" id="KW-1185">Reference proteome</keyword>
<feature type="domain" description="FAD-binding FR-type" evidence="8">
    <location>
        <begin position="537"/>
        <end position="647"/>
    </location>
</feature>
<evidence type="ECO:0000256" key="1">
    <source>
        <dbReference type="ARBA" id="ARBA00010994"/>
    </source>
</evidence>
<dbReference type="InterPro" id="IPR008907">
    <property type="entry name" value="TPP/p25"/>
</dbReference>
<evidence type="ECO:0000256" key="3">
    <source>
        <dbReference type="ARBA" id="ARBA00022827"/>
    </source>
</evidence>
<dbReference type="Pfam" id="PF08030">
    <property type="entry name" value="NAD_binding_6"/>
    <property type="match status" value="1"/>
</dbReference>
<feature type="transmembrane region" description="Helical" evidence="7">
    <location>
        <begin position="446"/>
        <end position="469"/>
    </location>
</feature>
<keyword evidence="5" id="KW-0560">Oxidoreductase</keyword>
<dbReference type="InterPro" id="IPR039261">
    <property type="entry name" value="FNR_nucleotide-bd"/>
</dbReference>
<feature type="transmembrane region" description="Helical" evidence="7">
    <location>
        <begin position="481"/>
        <end position="499"/>
    </location>
</feature>
<dbReference type="InterPro" id="IPR013121">
    <property type="entry name" value="Fe_red_NAD-bd_6"/>
</dbReference>
<name>A0ABP0M009_9DINO</name>
<dbReference type="InterPro" id="IPR011992">
    <property type="entry name" value="EF-hand-dom_pair"/>
</dbReference>
<evidence type="ECO:0000256" key="5">
    <source>
        <dbReference type="ARBA" id="ARBA00023002"/>
    </source>
</evidence>
<proteinExistence type="inferred from homology"/>
<dbReference type="CDD" id="cd06186">
    <property type="entry name" value="NOX_Duox_like_FAD_NADP"/>
    <property type="match status" value="1"/>
</dbReference>
<accession>A0ABP0M009</accession>
<feature type="region of interest" description="Disordered" evidence="6">
    <location>
        <begin position="190"/>
        <end position="212"/>
    </location>
</feature>
<dbReference type="InterPro" id="IPR050369">
    <property type="entry name" value="RBOH/FRE"/>
</dbReference>
<dbReference type="Pfam" id="PF05517">
    <property type="entry name" value="p25-alpha"/>
    <property type="match status" value="1"/>
</dbReference>
<dbReference type="PANTHER" id="PTHR11972">
    <property type="entry name" value="NADPH OXIDASE"/>
    <property type="match status" value="1"/>
</dbReference>
<feature type="transmembrane region" description="Helical" evidence="7">
    <location>
        <begin position="280"/>
        <end position="301"/>
    </location>
</feature>
<keyword evidence="3" id="KW-0274">FAD</keyword>
<dbReference type="Pfam" id="PF08022">
    <property type="entry name" value="FAD_binding_8"/>
    <property type="match status" value="1"/>
</dbReference>
<keyword evidence="2" id="KW-0285">Flavoprotein</keyword>
<dbReference type="InterPro" id="IPR013112">
    <property type="entry name" value="FAD-bd_8"/>
</dbReference>
<evidence type="ECO:0000256" key="4">
    <source>
        <dbReference type="ARBA" id="ARBA00022857"/>
    </source>
</evidence>
<protein>
    <recommendedName>
        <fullName evidence="8">FAD-binding FR-type domain-containing protein</fullName>
    </recommendedName>
</protein>
<feature type="transmembrane region" description="Helical" evidence="7">
    <location>
        <begin position="321"/>
        <end position="345"/>
    </location>
</feature>
<gene>
    <name evidence="9" type="ORF">CCMP2556_LOCUS23353</name>
</gene>
<dbReference type="PANTHER" id="PTHR11972:SF153">
    <property type="entry name" value="SUPEROXIDE-GENERATING NADPH OXIDASE HEAVY CHAIN SUBUNIT A"/>
    <property type="match status" value="1"/>
</dbReference>